<feature type="compositionally biased region" description="Basic and acidic residues" evidence="2">
    <location>
        <begin position="188"/>
        <end position="200"/>
    </location>
</feature>
<organism evidence="3 4">
    <name type="scientific">Rubritalea profundi</name>
    <dbReference type="NCBI Taxonomy" id="1658618"/>
    <lineage>
        <taxon>Bacteria</taxon>
        <taxon>Pseudomonadati</taxon>
        <taxon>Verrucomicrobiota</taxon>
        <taxon>Verrucomicrobiia</taxon>
        <taxon>Verrucomicrobiales</taxon>
        <taxon>Rubritaleaceae</taxon>
        <taxon>Rubritalea</taxon>
    </lineage>
</organism>
<dbReference type="EMBL" id="MQWA01000001">
    <property type="protein sequence ID" value="PQJ27758.1"/>
    <property type="molecule type" value="Genomic_DNA"/>
</dbReference>
<dbReference type="Pfam" id="PF13174">
    <property type="entry name" value="TPR_6"/>
    <property type="match status" value="2"/>
</dbReference>
<evidence type="ECO:0000313" key="3">
    <source>
        <dbReference type="EMBL" id="PQJ27758.1"/>
    </source>
</evidence>
<dbReference type="OrthoDB" id="218709at2"/>
<keyword evidence="1" id="KW-0175">Coiled coil</keyword>
<dbReference type="Gene3D" id="1.25.40.10">
    <property type="entry name" value="Tetratricopeptide repeat domain"/>
    <property type="match status" value="2"/>
</dbReference>
<evidence type="ECO:0000256" key="2">
    <source>
        <dbReference type="SAM" id="MobiDB-lite"/>
    </source>
</evidence>
<dbReference type="Proteomes" id="UP000239907">
    <property type="component" value="Unassembled WGS sequence"/>
</dbReference>
<proteinExistence type="predicted"/>
<sequence>MEATEIEVTSGSAQKTLVPGEKLKVTLVDPTLAVSGAGTEIEVVVWATSGDKETFFLRQFGDQKTKFRGEVATALGAPKPGDRILQVIGDDEVFYAYSERFRKKMNNIAEKRGGPITIASNSTLMASSRKLLTEDEQRIADMEKQMEAMKTVNRKVSEADLTALAKAERAAEAGRKLLTGESMDEDSEGKKKEQPVETRVKPGNPIHVRVIDPDRSRTAGIDELTVSVESSSGDGISRITLKETGTHTGWFEGSIPTTGAQAMASAQNSEPGRNPNMVLSPETTYPAWQPVSVKGMTPEFNIDLNDNVELGEMTITAKEPGAKLKKFILLTGMNPGDMQQVAVYPTHRTALKDPWQPSVVIMNDTDRFHASSGRTIDDLRQLEQHLESGWVSQQFAQSAVANVAGPSEALPEDLYKTVVWKRQNRHGVSSVIYRFQAHFYESSNVTRKFKVDLGKYQIPKNTHPSINSKPKFTLVVDGRRISEKGGTGNLEGSINLSPGVHKFEIWATGWVANIGFGRGVKLSANLEDKEALVDCPDSFFDTTKFPKGVLTHRNASAAITANADGSEFNVKFAPNSRTRLFKLVFTESEGPIPALNKVTLNAPDGKKVLPVAEDYSKLNKNDTLEILTGDKISVRYVDDRYVTKSQQKQERLLNVAFSTAKIEFADIKPRFSGRHRKDMPYYEKLLRFPYGEPLSLAINDADMDVTVEPDTLTVTVQSESGGTREFIATETGPSTGVFEAIMIPVPTAPKKENEIQVAEGGTLTAIYRDEENTKPGVPTDRYARIDHAIFALPQISLSQPTVTNIDYSTGAGDLPGFRSLTEGFIKMDEGQLKVEADSARKAREAGSGQIQPRWSIAHKLFPTTAPPEGGFKTVHGRRMYVELLAPHLALGAASTVTLYAQTDNGRKIAEVPLDGKVFDLNVPGTIELIGHLVTPEKRYGDIWRGIPEIASYVGNSYQLWSDNAVLDHFTLDIPLIASHSPEYGVMSHDERYDLLQKARNGELGYEEYNKLKINGLIVLPGERVHIGMKYKDESGADKWLTTTTKVITHPVFDVMENNFREARTTAYVGETITLRVVDLGGDVSDKTDTVNVLMQAKSGAKHRVVLRESTPHSGVFKGSYRLSYAKAITPQTPESTDQEPVPHNVRRDGFPVVYDDVVAMRYTASNGIKSPTQMITISKGSDGTVKPFSKKYDDPEIAMRTQFSLAESYLEIAKSHRKLGKTEMAAREYVRAKQLLAKAMDQFKDPETRAHAEYLLGTLSLEEANDTEKGDLQETRYRAALSRFMNVTGSYPETLHASKAQYRIASVYEKLNERDVAAQEYVKLAYKYPDSEFLATAMAKLGSYFLRRAATYEKQAKALLADTENKDAQFKGEALQTKANREYVKTAQIFGRLQQRFPSDPLAGKAGVSAGEAYMRAGKNEEALAAFLRVVNDQGYDGKTLRSRGMYWAGMCYQKLKREMAAYSIYKRLTYDFPESIWAAYARGQLSTGSLQKLENELEIDRLEDGR</sequence>
<protein>
    <submittedName>
        <fullName evidence="3">Uncharacterized protein</fullName>
    </submittedName>
</protein>
<keyword evidence="4" id="KW-1185">Reference proteome</keyword>
<evidence type="ECO:0000313" key="4">
    <source>
        <dbReference type="Proteomes" id="UP000239907"/>
    </source>
</evidence>
<gene>
    <name evidence="3" type="ORF">BSZ32_04065</name>
</gene>
<evidence type="ECO:0000256" key="1">
    <source>
        <dbReference type="SAM" id="Coils"/>
    </source>
</evidence>
<name>A0A2S7TYC7_9BACT</name>
<feature type="coiled-coil region" evidence="1">
    <location>
        <begin position="125"/>
        <end position="159"/>
    </location>
</feature>
<accession>A0A2S7TYC7</accession>
<comment type="caution">
    <text evidence="3">The sequence shown here is derived from an EMBL/GenBank/DDBJ whole genome shotgun (WGS) entry which is preliminary data.</text>
</comment>
<feature type="region of interest" description="Disordered" evidence="2">
    <location>
        <begin position="176"/>
        <end position="210"/>
    </location>
</feature>
<dbReference type="SUPFAM" id="SSF48452">
    <property type="entry name" value="TPR-like"/>
    <property type="match status" value="1"/>
</dbReference>
<dbReference type="InterPro" id="IPR011990">
    <property type="entry name" value="TPR-like_helical_dom_sf"/>
</dbReference>
<reference evidence="3 4" key="1">
    <citation type="submission" date="2016-12" db="EMBL/GenBank/DDBJ databases">
        <title>Study of bacterial adaptation to deep sea.</title>
        <authorList>
            <person name="Song J."/>
            <person name="Yoshizawa S."/>
            <person name="Kogure K."/>
        </authorList>
    </citation>
    <scope>NUCLEOTIDE SEQUENCE [LARGE SCALE GENOMIC DNA]</scope>
    <source>
        <strain evidence="3 4">SAORIC-165</strain>
    </source>
</reference>
<dbReference type="InterPro" id="IPR019734">
    <property type="entry name" value="TPR_rpt"/>
</dbReference>
<dbReference type="RefSeq" id="WP_105042245.1">
    <property type="nucleotide sequence ID" value="NZ_MQWA01000001.1"/>
</dbReference>